<dbReference type="Pfam" id="PF20684">
    <property type="entry name" value="Fung_rhodopsin"/>
    <property type="match status" value="1"/>
</dbReference>
<evidence type="ECO:0000259" key="8">
    <source>
        <dbReference type="Pfam" id="PF20684"/>
    </source>
</evidence>
<dbReference type="InterPro" id="IPR049326">
    <property type="entry name" value="Rhodopsin_dom_fungi"/>
</dbReference>
<evidence type="ECO:0000256" key="5">
    <source>
        <dbReference type="ARBA" id="ARBA00038359"/>
    </source>
</evidence>
<keyword evidence="3 7" id="KW-1133">Transmembrane helix</keyword>
<keyword evidence="2 7" id="KW-0812">Transmembrane</keyword>
<sequence length="385" mass="41929">MMESSVSPSAAAAHHQSLASAPLPPPSPTFTPSLPPPPGVTSNPDNPASLSGLANLTIAVSVPIVTIFFLLRVYARIFVKRTWIAEDVLVTISWAGAVAYCGIMRATMSHHGGEHGWDITKEQAHEAAYWFNVASIEYGVMIGITKLAVLCLYRRVFSPTRWSGFDKICVGLIVIVAGFYSSTSIAKIWECSPREKIWNNAIPGTCLNLQLILNVSGAFNMVTDYLILLIPVQAVRKLRLDRTRRLLIIMAFTFGLCAPIFATVGFIVRLRNSGNPDNTWKQPEILLWGAGELVSGNLCVCFPELAVLFRSREARERFLKNSGGAGGAGRSPGQPATTITSLVGTAVYGNNNNNSDDNDDRSYIELRNHEHVGARSPPAKNHIEV</sequence>
<comment type="caution">
    <text evidence="9">The sequence shown here is derived from an EMBL/GenBank/DDBJ whole genome shotgun (WGS) entry which is preliminary data.</text>
</comment>
<feature type="transmembrane region" description="Helical" evidence="7">
    <location>
        <begin position="246"/>
        <end position="268"/>
    </location>
</feature>
<evidence type="ECO:0000313" key="9">
    <source>
        <dbReference type="EMBL" id="KZZ98824.1"/>
    </source>
</evidence>
<feature type="transmembrane region" description="Helical" evidence="7">
    <location>
        <begin position="87"/>
        <end position="108"/>
    </location>
</feature>
<feature type="region of interest" description="Disordered" evidence="6">
    <location>
        <begin position="1"/>
        <end position="46"/>
    </location>
</feature>
<name>A0A168EI71_9HYPO</name>
<reference evidence="9 10" key="1">
    <citation type="journal article" date="2016" name="Genome Biol. Evol.">
        <title>Divergent and convergent evolution of fungal pathogenicity.</title>
        <authorList>
            <person name="Shang Y."/>
            <person name="Xiao G."/>
            <person name="Zheng P."/>
            <person name="Cen K."/>
            <person name="Zhan S."/>
            <person name="Wang C."/>
        </authorList>
    </citation>
    <scope>NUCLEOTIDE SEQUENCE [LARGE SCALE GENOMIC DNA]</scope>
    <source>
        <strain evidence="9 10">RCEF 2490</strain>
    </source>
</reference>
<feature type="transmembrane region" description="Helical" evidence="7">
    <location>
        <begin position="128"/>
        <end position="153"/>
    </location>
</feature>
<dbReference type="STRING" id="1081109.A0A168EI71"/>
<organism evidence="9 10">
    <name type="scientific">Moelleriella libera RCEF 2490</name>
    <dbReference type="NCBI Taxonomy" id="1081109"/>
    <lineage>
        <taxon>Eukaryota</taxon>
        <taxon>Fungi</taxon>
        <taxon>Dikarya</taxon>
        <taxon>Ascomycota</taxon>
        <taxon>Pezizomycotina</taxon>
        <taxon>Sordariomycetes</taxon>
        <taxon>Hypocreomycetidae</taxon>
        <taxon>Hypocreales</taxon>
        <taxon>Clavicipitaceae</taxon>
        <taxon>Moelleriella</taxon>
    </lineage>
</organism>
<evidence type="ECO:0000256" key="1">
    <source>
        <dbReference type="ARBA" id="ARBA00004141"/>
    </source>
</evidence>
<dbReference type="Proteomes" id="UP000078544">
    <property type="component" value="Unassembled WGS sequence"/>
</dbReference>
<protein>
    <recommendedName>
        <fullName evidence="8">Rhodopsin domain-containing protein</fullName>
    </recommendedName>
</protein>
<dbReference type="PANTHER" id="PTHR33048:SF123">
    <property type="entry name" value="INTEGRAL MEMBRANE PROTEIN"/>
    <property type="match status" value="1"/>
</dbReference>
<evidence type="ECO:0000256" key="4">
    <source>
        <dbReference type="ARBA" id="ARBA00023136"/>
    </source>
</evidence>
<feature type="domain" description="Rhodopsin" evidence="8">
    <location>
        <begin position="71"/>
        <end position="310"/>
    </location>
</feature>
<dbReference type="GO" id="GO:0016020">
    <property type="term" value="C:membrane"/>
    <property type="evidence" value="ECO:0007669"/>
    <property type="project" value="UniProtKB-SubCell"/>
</dbReference>
<feature type="transmembrane region" description="Helical" evidence="7">
    <location>
        <begin position="209"/>
        <end position="234"/>
    </location>
</feature>
<feature type="compositionally biased region" description="Low complexity" evidence="6">
    <location>
        <begin position="1"/>
        <end position="21"/>
    </location>
</feature>
<evidence type="ECO:0000256" key="2">
    <source>
        <dbReference type="ARBA" id="ARBA00022692"/>
    </source>
</evidence>
<comment type="similarity">
    <text evidence="5">Belongs to the SAT4 family.</text>
</comment>
<keyword evidence="4 7" id="KW-0472">Membrane</keyword>
<dbReference type="EMBL" id="AZGY01000004">
    <property type="protein sequence ID" value="KZZ98824.1"/>
    <property type="molecule type" value="Genomic_DNA"/>
</dbReference>
<dbReference type="PANTHER" id="PTHR33048">
    <property type="entry name" value="PTH11-LIKE INTEGRAL MEMBRANE PROTEIN (AFU_ORTHOLOGUE AFUA_5G11245)"/>
    <property type="match status" value="1"/>
</dbReference>
<proteinExistence type="inferred from homology"/>
<dbReference type="InterPro" id="IPR052337">
    <property type="entry name" value="SAT4-like"/>
</dbReference>
<evidence type="ECO:0000256" key="6">
    <source>
        <dbReference type="SAM" id="MobiDB-lite"/>
    </source>
</evidence>
<keyword evidence="10" id="KW-1185">Reference proteome</keyword>
<accession>A0A168EI71</accession>
<dbReference type="OrthoDB" id="5342292at2759"/>
<feature type="transmembrane region" description="Helical" evidence="7">
    <location>
        <begin position="53"/>
        <end position="75"/>
    </location>
</feature>
<evidence type="ECO:0000313" key="10">
    <source>
        <dbReference type="Proteomes" id="UP000078544"/>
    </source>
</evidence>
<dbReference type="AlphaFoldDB" id="A0A168EI71"/>
<evidence type="ECO:0000256" key="7">
    <source>
        <dbReference type="SAM" id="Phobius"/>
    </source>
</evidence>
<feature type="transmembrane region" description="Helical" evidence="7">
    <location>
        <begin position="288"/>
        <end position="309"/>
    </location>
</feature>
<evidence type="ECO:0000256" key="3">
    <source>
        <dbReference type="ARBA" id="ARBA00022989"/>
    </source>
</evidence>
<feature type="transmembrane region" description="Helical" evidence="7">
    <location>
        <begin position="165"/>
        <end position="189"/>
    </location>
</feature>
<comment type="subcellular location">
    <subcellularLocation>
        <location evidence="1">Membrane</location>
        <topology evidence="1">Multi-pass membrane protein</topology>
    </subcellularLocation>
</comment>
<gene>
    <name evidence="9" type="ORF">AAL_02375</name>
</gene>
<feature type="compositionally biased region" description="Pro residues" evidence="6">
    <location>
        <begin position="22"/>
        <end position="39"/>
    </location>
</feature>